<feature type="region of interest" description="Disordered" evidence="1">
    <location>
        <begin position="214"/>
        <end position="235"/>
    </location>
</feature>
<dbReference type="Gene3D" id="3.40.710.10">
    <property type="entry name" value="DD-peptidase/beta-lactamase superfamily"/>
    <property type="match status" value="1"/>
</dbReference>
<protein>
    <submittedName>
        <fullName evidence="3">Beta-lactamase</fullName>
    </submittedName>
</protein>
<dbReference type="AlphaFoldDB" id="D3Q7M7"/>
<reference evidence="3 4" key="1">
    <citation type="journal article" date="2009" name="Stand. Genomic Sci.">
        <title>Complete genome sequence of Stackebrandtia nassauensis type strain (LLR-40K-21).</title>
        <authorList>
            <person name="Munk C."/>
            <person name="Lapidus A."/>
            <person name="Copeland A."/>
            <person name="Jando M."/>
            <person name="Mayilraj S."/>
            <person name="Glavina Del Rio T."/>
            <person name="Nolan M."/>
            <person name="Chen F."/>
            <person name="Lucas S."/>
            <person name="Tice H."/>
            <person name="Cheng J.F."/>
            <person name="Han C."/>
            <person name="Detter J.C."/>
            <person name="Bruce D."/>
            <person name="Goodwin L."/>
            <person name="Chain P."/>
            <person name="Pitluck S."/>
            <person name="Goker M."/>
            <person name="Ovchinikova G."/>
            <person name="Pati A."/>
            <person name="Ivanova N."/>
            <person name="Mavromatis K."/>
            <person name="Chen A."/>
            <person name="Palaniappan K."/>
            <person name="Land M."/>
            <person name="Hauser L."/>
            <person name="Chang Y.J."/>
            <person name="Jeffries C.D."/>
            <person name="Bristow J."/>
            <person name="Eisen J.A."/>
            <person name="Markowitz V."/>
            <person name="Hugenholtz P."/>
            <person name="Kyrpides N.C."/>
            <person name="Klenk H.P."/>
        </authorList>
    </citation>
    <scope>NUCLEOTIDE SEQUENCE [LARGE SCALE GENOMIC DNA]</scope>
    <source>
        <strain evidence="4">DSM 44728 / CIP 108903 / NRRL B-16338 / NBRC 102104 / LLR-40K-21</strain>
    </source>
</reference>
<sequence length="366" mass="40200">MALSAGAVALAGEPEGDGECGYAKVTSKLKSLVADHGVTGAAIDVRFPGCGKWTKAVGLADRETERPMRTDQRVRIGSITKTYTATVVMQLVADGEIDLDQTVEHYLPNLVQGNGYDGAKITVRELLRHESGLPDHTDALPWEDYDSFRYRTFQPEELVGMALDMPHPDQEWTYSSTNYVLAGMIVEKVTGEDIGDEITDRIIDELDLPDTYWPGSESRIRGPHPRGYWPEEDGGKRDVTRFNTTFGGASGSLISTMDDQQRFFAALLDGELLDEPQLEEMRETVPADEDRLWEDARYGLGLIETPVKECGGVMWGHGGTSPGYKVFNGTTTDGRQVQLALNDNVTTDAGDEALFDTIRAALCVGR</sequence>
<evidence type="ECO:0000313" key="3">
    <source>
        <dbReference type="EMBL" id="ADD44369.1"/>
    </source>
</evidence>
<dbReference type="PANTHER" id="PTHR46825">
    <property type="entry name" value="D-ALANYL-D-ALANINE-CARBOXYPEPTIDASE/ENDOPEPTIDASE AMPH"/>
    <property type="match status" value="1"/>
</dbReference>
<dbReference type="Pfam" id="PF00144">
    <property type="entry name" value="Beta-lactamase"/>
    <property type="match status" value="1"/>
</dbReference>
<dbReference type="eggNOG" id="COG1680">
    <property type="taxonomic scope" value="Bacteria"/>
</dbReference>
<dbReference type="SUPFAM" id="SSF56601">
    <property type="entry name" value="beta-lactamase/transpeptidase-like"/>
    <property type="match status" value="1"/>
</dbReference>
<keyword evidence="4" id="KW-1185">Reference proteome</keyword>
<dbReference type="STRING" id="446470.Snas_4727"/>
<accession>D3Q7M7</accession>
<dbReference type="EMBL" id="CP001778">
    <property type="protein sequence ID" value="ADD44369.1"/>
    <property type="molecule type" value="Genomic_DNA"/>
</dbReference>
<dbReference type="HOGENOM" id="CLU_020027_2_3_11"/>
<evidence type="ECO:0000259" key="2">
    <source>
        <dbReference type="Pfam" id="PF00144"/>
    </source>
</evidence>
<dbReference type="KEGG" id="sna:Snas_4727"/>
<dbReference type="InterPro" id="IPR001466">
    <property type="entry name" value="Beta-lactam-related"/>
</dbReference>
<feature type="domain" description="Beta-lactamase-related" evidence="2">
    <location>
        <begin position="28"/>
        <end position="332"/>
    </location>
</feature>
<dbReference type="InterPro" id="IPR012338">
    <property type="entry name" value="Beta-lactam/transpept-like"/>
</dbReference>
<dbReference type="PANTHER" id="PTHR46825:SF7">
    <property type="entry name" value="D-ALANYL-D-ALANINE CARBOXYPEPTIDASE"/>
    <property type="match status" value="1"/>
</dbReference>
<dbReference type="InterPro" id="IPR050491">
    <property type="entry name" value="AmpC-like"/>
</dbReference>
<dbReference type="Proteomes" id="UP000000844">
    <property type="component" value="Chromosome"/>
</dbReference>
<name>D3Q7M7_STANL</name>
<gene>
    <name evidence="3" type="ordered locus">Snas_4727</name>
</gene>
<organism evidence="3 4">
    <name type="scientific">Stackebrandtia nassauensis (strain DSM 44728 / CIP 108903 / NRRL B-16338 / NBRC 102104 / LLR-40K-21)</name>
    <dbReference type="NCBI Taxonomy" id="446470"/>
    <lineage>
        <taxon>Bacteria</taxon>
        <taxon>Bacillati</taxon>
        <taxon>Actinomycetota</taxon>
        <taxon>Actinomycetes</taxon>
        <taxon>Glycomycetales</taxon>
        <taxon>Glycomycetaceae</taxon>
        <taxon>Stackebrandtia</taxon>
    </lineage>
</organism>
<evidence type="ECO:0000313" key="4">
    <source>
        <dbReference type="Proteomes" id="UP000000844"/>
    </source>
</evidence>
<proteinExistence type="predicted"/>
<evidence type="ECO:0000256" key="1">
    <source>
        <dbReference type="SAM" id="MobiDB-lite"/>
    </source>
</evidence>